<dbReference type="GO" id="GO:0003677">
    <property type="term" value="F:DNA binding"/>
    <property type="evidence" value="ECO:0007669"/>
    <property type="project" value="InterPro"/>
</dbReference>
<dbReference type="Pfam" id="PF04471">
    <property type="entry name" value="Mrr_cat"/>
    <property type="match status" value="1"/>
</dbReference>
<feature type="domain" description="Restriction endonuclease type IV Mrr" evidence="1">
    <location>
        <begin position="3"/>
        <end position="115"/>
    </location>
</feature>
<dbReference type="InterPro" id="IPR011335">
    <property type="entry name" value="Restrct_endonuc-II-like"/>
</dbReference>
<dbReference type="InterPro" id="IPR007560">
    <property type="entry name" value="Restrct_endonuc_IV_Mrr"/>
</dbReference>
<sequence length="152" mass="17056">GKDWRDLQCRVAEILQECGLVAETAKTIATARGKTEVDVYAVDPTTTPESLYLCECKRWASRVPQGEVQTFRTVVADAGAHFGLFISAQGFQSGAHKVVQHTNIHLLDWEAFQRLFRERWCETFWVPTVTSRADMLAGHVVLPANDAMIRHA</sequence>
<reference evidence="2" key="1">
    <citation type="journal article" date="2014" name="Front. Microbiol.">
        <title>High frequency of phylogenetically diverse reductive dehalogenase-homologous genes in deep subseafloor sedimentary metagenomes.</title>
        <authorList>
            <person name="Kawai M."/>
            <person name="Futagami T."/>
            <person name="Toyoda A."/>
            <person name="Takaki Y."/>
            <person name="Nishi S."/>
            <person name="Hori S."/>
            <person name="Arai W."/>
            <person name="Tsubouchi T."/>
            <person name="Morono Y."/>
            <person name="Uchiyama I."/>
            <person name="Ito T."/>
            <person name="Fujiyama A."/>
            <person name="Inagaki F."/>
            <person name="Takami H."/>
        </authorList>
    </citation>
    <scope>NUCLEOTIDE SEQUENCE</scope>
    <source>
        <strain evidence="2">Expedition CK06-06</strain>
    </source>
</reference>
<feature type="non-terminal residue" evidence="2">
    <location>
        <position position="152"/>
    </location>
</feature>
<dbReference type="EMBL" id="BARV01041233">
    <property type="protein sequence ID" value="GAI48835.1"/>
    <property type="molecule type" value="Genomic_DNA"/>
</dbReference>
<evidence type="ECO:0000259" key="1">
    <source>
        <dbReference type="Pfam" id="PF04471"/>
    </source>
</evidence>
<feature type="non-terminal residue" evidence="2">
    <location>
        <position position="1"/>
    </location>
</feature>
<comment type="caution">
    <text evidence="2">The sequence shown here is derived from an EMBL/GenBank/DDBJ whole genome shotgun (WGS) entry which is preliminary data.</text>
</comment>
<gene>
    <name evidence="2" type="ORF">S06H3_62504</name>
</gene>
<dbReference type="GO" id="GO:0009307">
    <property type="term" value="P:DNA restriction-modification system"/>
    <property type="evidence" value="ECO:0007669"/>
    <property type="project" value="InterPro"/>
</dbReference>
<evidence type="ECO:0000313" key="2">
    <source>
        <dbReference type="EMBL" id="GAI48835.1"/>
    </source>
</evidence>
<dbReference type="InterPro" id="IPR011856">
    <property type="entry name" value="tRNA_endonuc-like_dom_sf"/>
</dbReference>
<dbReference type="GO" id="GO:0015666">
    <property type="term" value="F:restriction endodeoxyribonuclease activity"/>
    <property type="evidence" value="ECO:0007669"/>
    <property type="project" value="TreeGrafter"/>
</dbReference>
<proteinExistence type="predicted"/>
<dbReference type="Gene3D" id="3.40.1350.10">
    <property type="match status" value="1"/>
</dbReference>
<accession>X1QCT8</accession>
<name>X1QCT8_9ZZZZ</name>
<protein>
    <recommendedName>
        <fullName evidence="1">Restriction endonuclease type IV Mrr domain-containing protein</fullName>
    </recommendedName>
</protein>
<organism evidence="2">
    <name type="scientific">marine sediment metagenome</name>
    <dbReference type="NCBI Taxonomy" id="412755"/>
    <lineage>
        <taxon>unclassified sequences</taxon>
        <taxon>metagenomes</taxon>
        <taxon>ecological metagenomes</taxon>
    </lineage>
</organism>
<dbReference type="AlphaFoldDB" id="X1QCT8"/>
<dbReference type="PANTHER" id="PTHR30015">
    <property type="entry name" value="MRR RESTRICTION SYSTEM PROTEIN"/>
    <property type="match status" value="1"/>
</dbReference>
<dbReference type="SUPFAM" id="SSF52980">
    <property type="entry name" value="Restriction endonuclease-like"/>
    <property type="match status" value="1"/>
</dbReference>
<dbReference type="PANTHER" id="PTHR30015:SF7">
    <property type="entry name" value="TYPE IV METHYL-DIRECTED RESTRICTION ENZYME ECOKMRR"/>
    <property type="match status" value="1"/>
</dbReference>
<dbReference type="InterPro" id="IPR052906">
    <property type="entry name" value="Type_IV_Methyl-Rstrct_Enzyme"/>
</dbReference>